<feature type="compositionally biased region" description="Polar residues" evidence="1">
    <location>
        <begin position="121"/>
        <end position="137"/>
    </location>
</feature>
<sequence>MEPEGVRNGTTEPQNQIATHDQDNQDKITEECLQPADPFASELPSVPEIPAAEDDSLPGTSQVVSPGESDPDVTTTTDVPVDATKVTVDPSSVPGTPVAPRHVRRLTLRSVVPYFGHTDLDTTAASQTTPSFSTPQRLSYSLSSPTTLTNPRPDAAPQPPPPDSRAAFDEHQQWASERRERELDRRSRELDRREREFERRERELERRQREFEHDKARWALEVRAAPRWADAVDALRARLDADLAAERRRALDREAALEINVMPGESQLYLCRGWMMPS</sequence>
<feature type="compositionally biased region" description="Polar residues" evidence="1">
    <location>
        <begin position="8"/>
        <end position="19"/>
    </location>
</feature>
<protein>
    <submittedName>
        <fullName evidence="2">Uncharacterized protein</fullName>
    </submittedName>
</protein>
<evidence type="ECO:0000256" key="1">
    <source>
        <dbReference type="SAM" id="MobiDB-lite"/>
    </source>
</evidence>
<gene>
    <name evidence="2" type="ORF">HYPSUDRAFT_915768</name>
</gene>
<feature type="compositionally biased region" description="Pro residues" evidence="1">
    <location>
        <begin position="154"/>
        <end position="163"/>
    </location>
</feature>
<feature type="compositionally biased region" description="Basic and acidic residues" evidence="1">
    <location>
        <begin position="166"/>
        <end position="208"/>
    </location>
</feature>
<name>A0A0D2NPQ1_HYPSF</name>
<feature type="region of interest" description="Disordered" evidence="1">
    <location>
        <begin position="1"/>
        <end position="101"/>
    </location>
</feature>
<feature type="compositionally biased region" description="Low complexity" evidence="1">
    <location>
        <begin position="138"/>
        <end position="153"/>
    </location>
</feature>
<feature type="region of interest" description="Disordered" evidence="1">
    <location>
        <begin position="120"/>
        <end position="208"/>
    </location>
</feature>
<dbReference type="STRING" id="945553.A0A0D2NPQ1"/>
<reference evidence="3" key="1">
    <citation type="submission" date="2014-04" db="EMBL/GenBank/DDBJ databases">
        <title>Evolutionary Origins and Diversification of the Mycorrhizal Mutualists.</title>
        <authorList>
            <consortium name="DOE Joint Genome Institute"/>
            <consortium name="Mycorrhizal Genomics Consortium"/>
            <person name="Kohler A."/>
            <person name="Kuo A."/>
            <person name="Nagy L.G."/>
            <person name="Floudas D."/>
            <person name="Copeland A."/>
            <person name="Barry K.W."/>
            <person name="Cichocki N."/>
            <person name="Veneault-Fourrey C."/>
            <person name="LaButti K."/>
            <person name="Lindquist E.A."/>
            <person name="Lipzen A."/>
            <person name="Lundell T."/>
            <person name="Morin E."/>
            <person name="Murat C."/>
            <person name="Riley R."/>
            <person name="Ohm R."/>
            <person name="Sun H."/>
            <person name="Tunlid A."/>
            <person name="Henrissat B."/>
            <person name="Grigoriev I.V."/>
            <person name="Hibbett D.S."/>
            <person name="Martin F."/>
        </authorList>
    </citation>
    <scope>NUCLEOTIDE SEQUENCE [LARGE SCALE GENOMIC DNA]</scope>
    <source>
        <strain evidence="3">FD-334 SS-4</strain>
    </source>
</reference>
<evidence type="ECO:0000313" key="2">
    <source>
        <dbReference type="EMBL" id="KJA18731.1"/>
    </source>
</evidence>
<dbReference type="AlphaFoldDB" id="A0A0D2NPQ1"/>
<organism evidence="2 3">
    <name type="scientific">Hypholoma sublateritium (strain FD-334 SS-4)</name>
    <dbReference type="NCBI Taxonomy" id="945553"/>
    <lineage>
        <taxon>Eukaryota</taxon>
        <taxon>Fungi</taxon>
        <taxon>Dikarya</taxon>
        <taxon>Basidiomycota</taxon>
        <taxon>Agaricomycotina</taxon>
        <taxon>Agaricomycetes</taxon>
        <taxon>Agaricomycetidae</taxon>
        <taxon>Agaricales</taxon>
        <taxon>Agaricineae</taxon>
        <taxon>Strophariaceae</taxon>
        <taxon>Hypholoma</taxon>
    </lineage>
</organism>
<dbReference type="Proteomes" id="UP000054270">
    <property type="component" value="Unassembled WGS sequence"/>
</dbReference>
<keyword evidence="3" id="KW-1185">Reference proteome</keyword>
<accession>A0A0D2NPQ1</accession>
<proteinExistence type="predicted"/>
<feature type="compositionally biased region" description="Low complexity" evidence="1">
    <location>
        <begin position="72"/>
        <end position="90"/>
    </location>
</feature>
<feature type="compositionally biased region" description="Basic and acidic residues" evidence="1">
    <location>
        <begin position="20"/>
        <end position="30"/>
    </location>
</feature>
<evidence type="ECO:0000313" key="3">
    <source>
        <dbReference type="Proteomes" id="UP000054270"/>
    </source>
</evidence>
<dbReference type="EMBL" id="KN817585">
    <property type="protein sequence ID" value="KJA18731.1"/>
    <property type="molecule type" value="Genomic_DNA"/>
</dbReference>